<evidence type="ECO:0000313" key="7">
    <source>
        <dbReference type="EMBL" id="KAK9722133.1"/>
    </source>
</evidence>
<dbReference type="GO" id="GO:0043495">
    <property type="term" value="F:protein-membrane adaptor activity"/>
    <property type="evidence" value="ECO:0007669"/>
    <property type="project" value="TreeGrafter"/>
</dbReference>
<comment type="caution">
    <text evidence="7">The sequence shown here is derived from an EMBL/GenBank/DDBJ whole genome shotgun (WGS) entry which is preliminary data.</text>
</comment>
<dbReference type="GO" id="GO:0034993">
    <property type="term" value="C:meiotic nuclear membrane microtubule tethering complex"/>
    <property type="evidence" value="ECO:0007669"/>
    <property type="project" value="TreeGrafter"/>
</dbReference>
<keyword evidence="2 5" id="KW-0812">Transmembrane</keyword>
<protein>
    <submittedName>
        <fullName evidence="7">Sad1 / UNC-like C-terminal</fullName>
    </submittedName>
</protein>
<keyword evidence="4 5" id="KW-0472">Membrane</keyword>
<evidence type="ECO:0000256" key="1">
    <source>
        <dbReference type="ARBA" id="ARBA00004370"/>
    </source>
</evidence>
<dbReference type="PANTHER" id="PTHR12911:SF8">
    <property type="entry name" value="KLAROID PROTEIN-RELATED"/>
    <property type="match status" value="1"/>
</dbReference>
<evidence type="ECO:0000256" key="2">
    <source>
        <dbReference type="ARBA" id="ARBA00022692"/>
    </source>
</evidence>
<dbReference type="PANTHER" id="PTHR12911">
    <property type="entry name" value="SAD1/UNC-84-LIKE PROTEIN-RELATED"/>
    <property type="match status" value="1"/>
</dbReference>
<evidence type="ECO:0000256" key="4">
    <source>
        <dbReference type="ARBA" id="ARBA00023136"/>
    </source>
</evidence>
<dbReference type="Pfam" id="PF07738">
    <property type="entry name" value="Sad1_UNC"/>
    <property type="match status" value="1"/>
</dbReference>
<evidence type="ECO:0000259" key="6">
    <source>
        <dbReference type="PROSITE" id="PS51469"/>
    </source>
</evidence>
<feature type="domain" description="SUN" evidence="6">
    <location>
        <begin position="200"/>
        <end position="356"/>
    </location>
</feature>
<accession>A0AAW1KPY6</accession>
<evidence type="ECO:0000313" key="8">
    <source>
        <dbReference type="Proteomes" id="UP001458880"/>
    </source>
</evidence>
<organism evidence="7 8">
    <name type="scientific">Popillia japonica</name>
    <name type="common">Japanese beetle</name>
    <dbReference type="NCBI Taxonomy" id="7064"/>
    <lineage>
        <taxon>Eukaryota</taxon>
        <taxon>Metazoa</taxon>
        <taxon>Ecdysozoa</taxon>
        <taxon>Arthropoda</taxon>
        <taxon>Hexapoda</taxon>
        <taxon>Insecta</taxon>
        <taxon>Pterygota</taxon>
        <taxon>Neoptera</taxon>
        <taxon>Endopterygota</taxon>
        <taxon>Coleoptera</taxon>
        <taxon>Polyphaga</taxon>
        <taxon>Scarabaeiformia</taxon>
        <taxon>Scarabaeidae</taxon>
        <taxon>Rutelinae</taxon>
        <taxon>Popillia</taxon>
    </lineage>
</organism>
<gene>
    <name evidence="7" type="ORF">QE152_g19829</name>
</gene>
<sequence length="369" mass="42223">MKDYESSFRNIFKWTAKLSLPNVCLNNSTNINDIPIFNPADLLPIDDFDEGEGFCSKIKSLFCCLLKIFFIFIIGANIISLIIDPTPLLRVYEFITRPSPDVNRNFTCKVPQPDISATEMKHLYAKIHILRDDFEVLKKKIDLIEEWRLNMEYDVSKEHQKNLEEIGQYFMAIEQRIEEALSKYDADKLGMIDYALESAGGKIISTPDTAPYPASISWDFGYFRLFSPSPASQIIQAGTLPGQCFAFHGSTGKIRIRLAEKIQITSVTLEHSPFRLLSDFTSCPKTFAILGVEQPEDDEVIELGQFVFQNHTPLQNFNIEKSLNQSFQVVELYILDNYGKEEYTCVYRFRVHGIVADNGDSTPKIQFIM</sequence>
<dbReference type="InterPro" id="IPR012919">
    <property type="entry name" value="SUN_dom"/>
</dbReference>
<dbReference type="InterPro" id="IPR045119">
    <property type="entry name" value="SUN1-5"/>
</dbReference>
<dbReference type="Proteomes" id="UP001458880">
    <property type="component" value="Unassembled WGS sequence"/>
</dbReference>
<dbReference type="AlphaFoldDB" id="A0AAW1KPY6"/>
<dbReference type="PROSITE" id="PS51469">
    <property type="entry name" value="SUN"/>
    <property type="match status" value="1"/>
</dbReference>
<evidence type="ECO:0000256" key="3">
    <source>
        <dbReference type="ARBA" id="ARBA00022989"/>
    </source>
</evidence>
<keyword evidence="3 5" id="KW-1133">Transmembrane helix</keyword>
<dbReference type="Gene3D" id="2.60.120.260">
    <property type="entry name" value="Galactose-binding domain-like"/>
    <property type="match status" value="1"/>
</dbReference>
<feature type="transmembrane region" description="Helical" evidence="5">
    <location>
        <begin position="61"/>
        <end position="83"/>
    </location>
</feature>
<proteinExistence type="predicted"/>
<evidence type="ECO:0000256" key="5">
    <source>
        <dbReference type="SAM" id="Phobius"/>
    </source>
</evidence>
<dbReference type="EMBL" id="JASPKY010000191">
    <property type="protein sequence ID" value="KAK9722133.1"/>
    <property type="molecule type" value="Genomic_DNA"/>
</dbReference>
<reference evidence="7 8" key="1">
    <citation type="journal article" date="2024" name="BMC Genomics">
        <title>De novo assembly and annotation of Popillia japonica's genome with initial clues to its potential as an invasive pest.</title>
        <authorList>
            <person name="Cucini C."/>
            <person name="Boschi S."/>
            <person name="Funari R."/>
            <person name="Cardaioli E."/>
            <person name="Iannotti N."/>
            <person name="Marturano G."/>
            <person name="Paoli F."/>
            <person name="Bruttini M."/>
            <person name="Carapelli A."/>
            <person name="Frati F."/>
            <person name="Nardi F."/>
        </authorList>
    </citation>
    <scope>NUCLEOTIDE SEQUENCE [LARGE SCALE GENOMIC DNA]</scope>
    <source>
        <strain evidence="7">DMR45628</strain>
    </source>
</reference>
<keyword evidence="8" id="KW-1185">Reference proteome</keyword>
<comment type="subcellular location">
    <subcellularLocation>
        <location evidence="1">Membrane</location>
    </subcellularLocation>
</comment>
<name>A0AAW1KPY6_POPJA</name>